<accession>A0ACC1NR13</accession>
<comment type="caution">
    <text evidence="1">The sequence shown here is derived from an EMBL/GenBank/DDBJ whole genome shotgun (WGS) entry which is preliminary data.</text>
</comment>
<sequence length="594" mass="64105">MLPSVIGTSLTRFVSGTADVDFVDKVAKAIPTAWQKDSDDMALVDSITLLYERRLHASKMLGPGAELVAAPWKLWAVLERAAVIEPALFHVMLLHYTLAVAPIARFCDPKHVKHLLLHLDTTHGCPMIVESGRSNSHQNTRTTATYDALSGGFLLHTPEHDAMKSPTIAGSPHVGKVALVLAELITAEERRGVFFFVVPIRDATGALLPGVQTTPATSTSALRVDYAAVSFNKVNVPLEMWMNDGAQILPHNGFHDHSGISGRSARTHSIGLLVWQSIISMAAAVSRAASSIAMEYSANHFSAKPAVCERPILEQRNQCDAIFGAYATAFAVTALANHAKCQRVEGDVGEASTSHFGAWVSVNEEMALLKASATDLARQVIARCRQHCGSNGAVGTTGRVFGAYQGIVDTYTTAGGDNELTMLDAGSRMAHAPKRSLPSVALNSCPTTLRACCELAEHAEAKLHNRLVRIISEAKALGKEPSTALDNHLPLVIDAGTAKADLIMLSVVEKEIAREVNSTARQIFEKLAAIFALVWVERRAGILFDLELLKGGSIESIRKNRAELCDNLLGHTVELIEGFSPPMEFLFRFPSMNT</sequence>
<gene>
    <name evidence="1" type="ORF">NQ176_g1979</name>
</gene>
<proteinExistence type="predicted"/>
<name>A0ACC1NR13_9HYPO</name>
<organism evidence="1 2">
    <name type="scientific">Zarea fungicola</name>
    <dbReference type="NCBI Taxonomy" id="93591"/>
    <lineage>
        <taxon>Eukaryota</taxon>
        <taxon>Fungi</taxon>
        <taxon>Dikarya</taxon>
        <taxon>Ascomycota</taxon>
        <taxon>Pezizomycotina</taxon>
        <taxon>Sordariomycetes</taxon>
        <taxon>Hypocreomycetidae</taxon>
        <taxon>Hypocreales</taxon>
        <taxon>Cordycipitaceae</taxon>
        <taxon>Zarea</taxon>
    </lineage>
</organism>
<reference evidence="1" key="1">
    <citation type="submission" date="2022-08" db="EMBL/GenBank/DDBJ databases">
        <title>Genome Sequence of Lecanicillium fungicola.</title>
        <authorList>
            <person name="Buettner E."/>
        </authorList>
    </citation>
    <scope>NUCLEOTIDE SEQUENCE</scope>
    <source>
        <strain evidence="1">Babe33</strain>
    </source>
</reference>
<dbReference type="EMBL" id="JANJQO010000126">
    <property type="protein sequence ID" value="KAJ2981509.1"/>
    <property type="molecule type" value="Genomic_DNA"/>
</dbReference>
<evidence type="ECO:0000313" key="2">
    <source>
        <dbReference type="Proteomes" id="UP001143910"/>
    </source>
</evidence>
<protein>
    <submittedName>
        <fullName evidence="1">Uncharacterized protein</fullName>
    </submittedName>
</protein>
<keyword evidence="2" id="KW-1185">Reference proteome</keyword>
<evidence type="ECO:0000313" key="1">
    <source>
        <dbReference type="EMBL" id="KAJ2981509.1"/>
    </source>
</evidence>
<dbReference type="Proteomes" id="UP001143910">
    <property type="component" value="Unassembled WGS sequence"/>
</dbReference>